<comment type="catalytic activity">
    <reaction evidence="1">
        <text>ATP + protein L-histidine = ADP + protein N-phospho-L-histidine.</text>
        <dbReference type="EC" id="2.7.13.3"/>
    </reaction>
</comment>
<dbReference type="Proteomes" id="UP000469724">
    <property type="component" value="Unassembled WGS sequence"/>
</dbReference>
<protein>
    <recommendedName>
        <fullName evidence="2">histidine kinase</fullName>
        <ecNumber evidence="2">2.7.13.3</ecNumber>
    </recommendedName>
</protein>
<dbReference type="PROSITE" id="PS50109">
    <property type="entry name" value="HIS_KIN"/>
    <property type="match status" value="1"/>
</dbReference>
<dbReference type="InterPro" id="IPR036097">
    <property type="entry name" value="HisK_dim/P_sf"/>
</dbReference>
<evidence type="ECO:0000256" key="4">
    <source>
        <dbReference type="PROSITE-ProRule" id="PRU00169"/>
    </source>
</evidence>
<feature type="modified residue" description="4-aspartylphosphate" evidence="4">
    <location>
        <position position="87"/>
    </location>
</feature>
<dbReference type="Gene3D" id="3.30.450.20">
    <property type="entry name" value="PAS domain"/>
    <property type="match status" value="1"/>
</dbReference>
<feature type="modified residue" description="4-aspartylphosphate" evidence="4">
    <location>
        <position position="635"/>
    </location>
</feature>
<evidence type="ECO:0000259" key="7">
    <source>
        <dbReference type="PROSITE" id="PS50112"/>
    </source>
</evidence>
<keyword evidence="10" id="KW-1185">Reference proteome</keyword>
<dbReference type="Pfam" id="PF00512">
    <property type="entry name" value="HisKA"/>
    <property type="match status" value="1"/>
</dbReference>
<dbReference type="AlphaFoldDB" id="A0A7K3NPY1"/>
<dbReference type="Gene3D" id="3.40.50.2300">
    <property type="match status" value="2"/>
</dbReference>
<dbReference type="Pfam" id="PF08448">
    <property type="entry name" value="PAS_4"/>
    <property type="match status" value="1"/>
</dbReference>
<evidence type="ECO:0000256" key="1">
    <source>
        <dbReference type="ARBA" id="ARBA00000085"/>
    </source>
</evidence>
<dbReference type="PANTHER" id="PTHR43065:SF42">
    <property type="entry name" value="TWO-COMPONENT SENSOR PPRA"/>
    <property type="match status" value="1"/>
</dbReference>
<dbReference type="PROSITE" id="PS50110">
    <property type="entry name" value="RESPONSE_REGULATORY"/>
    <property type="match status" value="2"/>
</dbReference>
<comment type="caution">
    <text evidence="9">The sequence shown here is derived from an EMBL/GenBank/DDBJ whole genome shotgun (WGS) entry which is preliminary data.</text>
</comment>
<dbReference type="SUPFAM" id="SSF47384">
    <property type="entry name" value="Homodimeric domain of signal transducing histidine kinase"/>
    <property type="match status" value="1"/>
</dbReference>
<dbReference type="SMART" id="SM00388">
    <property type="entry name" value="HisKA"/>
    <property type="match status" value="1"/>
</dbReference>
<proteinExistence type="predicted"/>
<dbReference type="InterPro" id="IPR000014">
    <property type="entry name" value="PAS"/>
</dbReference>
<dbReference type="SUPFAM" id="SSF55785">
    <property type="entry name" value="PYP-like sensor domain (PAS domain)"/>
    <property type="match status" value="1"/>
</dbReference>
<evidence type="ECO:0000313" key="10">
    <source>
        <dbReference type="Proteomes" id="UP000469724"/>
    </source>
</evidence>
<feature type="domain" description="Histidine kinase" evidence="5">
    <location>
        <begin position="342"/>
        <end position="565"/>
    </location>
</feature>
<dbReference type="CDD" id="cd00130">
    <property type="entry name" value="PAS"/>
    <property type="match status" value="1"/>
</dbReference>
<dbReference type="InterPro" id="IPR011006">
    <property type="entry name" value="CheY-like_superfamily"/>
</dbReference>
<dbReference type="InterPro" id="IPR005467">
    <property type="entry name" value="His_kinase_dom"/>
</dbReference>
<dbReference type="InterPro" id="IPR036890">
    <property type="entry name" value="HATPase_C_sf"/>
</dbReference>
<dbReference type="InterPro" id="IPR000700">
    <property type="entry name" value="PAS-assoc_C"/>
</dbReference>
<dbReference type="InterPro" id="IPR035965">
    <property type="entry name" value="PAS-like_dom_sf"/>
</dbReference>
<dbReference type="GO" id="GO:0000155">
    <property type="term" value="F:phosphorelay sensor kinase activity"/>
    <property type="evidence" value="ECO:0007669"/>
    <property type="project" value="InterPro"/>
</dbReference>
<dbReference type="InterPro" id="IPR003661">
    <property type="entry name" value="HisK_dim/P_dom"/>
</dbReference>
<dbReference type="InterPro" id="IPR003594">
    <property type="entry name" value="HATPase_dom"/>
</dbReference>
<evidence type="ECO:0000256" key="2">
    <source>
        <dbReference type="ARBA" id="ARBA00012438"/>
    </source>
</evidence>
<gene>
    <name evidence="9" type="ORF">G3N56_15635</name>
</gene>
<dbReference type="InterPro" id="IPR001789">
    <property type="entry name" value="Sig_transdc_resp-reg_receiver"/>
</dbReference>
<dbReference type="SUPFAM" id="SSF55874">
    <property type="entry name" value="ATPase domain of HSP90 chaperone/DNA topoisomerase II/histidine kinase"/>
    <property type="match status" value="1"/>
</dbReference>
<evidence type="ECO:0000256" key="3">
    <source>
        <dbReference type="ARBA" id="ARBA00022553"/>
    </source>
</evidence>
<dbReference type="EC" id="2.7.13.3" evidence="2"/>
<dbReference type="PROSITE" id="PS50112">
    <property type="entry name" value="PAS"/>
    <property type="match status" value="1"/>
</dbReference>
<dbReference type="SMART" id="SM00448">
    <property type="entry name" value="REC"/>
    <property type="match status" value="2"/>
</dbReference>
<feature type="domain" description="Response regulatory" evidence="6">
    <location>
        <begin position="584"/>
        <end position="700"/>
    </location>
</feature>
<organism evidence="9 10">
    <name type="scientific">Desulfolutivibrio sulfodismutans</name>
    <dbReference type="NCBI Taxonomy" id="63561"/>
    <lineage>
        <taxon>Bacteria</taxon>
        <taxon>Pseudomonadati</taxon>
        <taxon>Thermodesulfobacteriota</taxon>
        <taxon>Desulfovibrionia</taxon>
        <taxon>Desulfovibrionales</taxon>
        <taxon>Desulfovibrionaceae</taxon>
        <taxon>Desulfolutivibrio</taxon>
    </lineage>
</organism>
<dbReference type="Gene3D" id="3.30.565.10">
    <property type="entry name" value="Histidine kinase-like ATPase, C-terminal domain"/>
    <property type="match status" value="1"/>
</dbReference>
<evidence type="ECO:0000259" key="5">
    <source>
        <dbReference type="PROSITE" id="PS50109"/>
    </source>
</evidence>
<feature type="domain" description="PAS" evidence="7">
    <location>
        <begin position="207"/>
        <end position="278"/>
    </location>
</feature>
<dbReference type="NCBIfam" id="TIGR00229">
    <property type="entry name" value="sensory_box"/>
    <property type="match status" value="1"/>
</dbReference>
<dbReference type="Gene3D" id="1.10.287.130">
    <property type="match status" value="1"/>
</dbReference>
<dbReference type="SUPFAM" id="SSF52172">
    <property type="entry name" value="CheY-like"/>
    <property type="match status" value="2"/>
</dbReference>
<evidence type="ECO:0000259" key="8">
    <source>
        <dbReference type="PROSITE" id="PS50113"/>
    </source>
</evidence>
<dbReference type="PANTHER" id="PTHR43065">
    <property type="entry name" value="SENSOR HISTIDINE KINASE"/>
    <property type="match status" value="1"/>
</dbReference>
<dbReference type="CDD" id="cd00156">
    <property type="entry name" value="REC"/>
    <property type="match status" value="1"/>
</dbReference>
<dbReference type="SMART" id="SM00387">
    <property type="entry name" value="HATPase_c"/>
    <property type="match status" value="1"/>
</dbReference>
<sequence length="705" mass="77362">MRHIGPSEPYHVLVADDEPQILVLFKEILAPDDDLELFPRGTPDASAPAEPQTPSYAVTVCRQGEEAVSAVREGLKTGRRYAVAFLDVRMPPGRGGLWAAAEMRRLDPYVQIVIMTAFSDIDAEEMARRVPPADRLLYQQKPFHPQEIRQFAASLCSKWSSERDFLTLQTRLESIVAERTRELAETNERLTREIRERERVADLIAGAKREWEGTFDSVQDLVVIIDRDMMVKRLNMAMAHRLGLSPKDVVGRPASFIFDLPEAGGELTRRLGSLTDGRFHSLELALPRLHGEFLITASPIYLSEDEPLGTVFVAHDVTERKVLEKKLRQSQKMEAIGTLAGGIAHDFNNILGIVMGFSEMILDGAGGDENLLRRMEHILQACRRGKDLVLQILTFSRQTEEESSTLRLSPLVKETLKLIRATLPHTVAIEEHIAGGPDTVLAEPAQIQQIVMNLCANAAHAMRESGGVLTVTLDTVHLPDPGRQAPGLPPGQYARLAVADTGHGIPKEILDRIFDPFFTTKKPGEGTGMGLSVVHGIVRKYRGEVKVKSVVGQGTCFEVFLPLSFLTARTAEDESLGAAAGRGRILYVDDEESLAEIGAELLAGLGFQVTAETDPRQALERFRADPGAFDVVVTDQTMPGLSGTDLSRELLAIRPDLPIVLVTGFSESLSKDRVKALGIRNFLLKPVLRKDLAAAVSQALGLGTG</sequence>
<evidence type="ECO:0000313" key="9">
    <source>
        <dbReference type="EMBL" id="NDY58167.1"/>
    </source>
</evidence>
<feature type="domain" description="PAC" evidence="8">
    <location>
        <begin position="265"/>
        <end position="329"/>
    </location>
</feature>
<dbReference type="PROSITE" id="PS50113">
    <property type="entry name" value="PAC"/>
    <property type="match status" value="1"/>
</dbReference>
<dbReference type="PRINTS" id="PR00344">
    <property type="entry name" value="BCTRLSENSOR"/>
</dbReference>
<evidence type="ECO:0000259" key="6">
    <source>
        <dbReference type="PROSITE" id="PS50110"/>
    </source>
</evidence>
<name>A0A7K3NPY1_9BACT</name>
<keyword evidence="3 4" id="KW-0597">Phosphoprotein</keyword>
<dbReference type="InterPro" id="IPR004358">
    <property type="entry name" value="Sig_transdc_His_kin-like_C"/>
</dbReference>
<accession>A0A7K3NPY1</accession>
<feature type="domain" description="Response regulatory" evidence="6">
    <location>
        <begin position="11"/>
        <end position="156"/>
    </location>
</feature>
<reference evidence="9 10" key="1">
    <citation type="submission" date="2020-02" db="EMBL/GenBank/DDBJ databases">
        <title>Comparative genomics of sulfur disproportionating microorganisms.</title>
        <authorList>
            <person name="Ward L.M."/>
            <person name="Bertran E."/>
            <person name="Johnston D.T."/>
        </authorList>
    </citation>
    <scope>NUCLEOTIDE SEQUENCE [LARGE SCALE GENOMIC DNA]</scope>
    <source>
        <strain evidence="9 10">DSM 3696</strain>
    </source>
</reference>
<dbReference type="EMBL" id="JAAGRQ010000082">
    <property type="protein sequence ID" value="NDY58167.1"/>
    <property type="molecule type" value="Genomic_DNA"/>
</dbReference>
<dbReference type="Pfam" id="PF00072">
    <property type="entry name" value="Response_reg"/>
    <property type="match status" value="1"/>
</dbReference>
<dbReference type="Pfam" id="PF02518">
    <property type="entry name" value="HATPase_c"/>
    <property type="match status" value="1"/>
</dbReference>
<dbReference type="InterPro" id="IPR013656">
    <property type="entry name" value="PAS_4"/>
</dbReference>